<dbReference type="EMBL" id="BBMT01000004">
    <property type="protein sequence ID" value="GAL34241.1"/>
    <property type="molecule type" value="Genomic_DNA"/>
</dbReference>
<evidence type="ECO:0000313" key="4">
    <source>
        <dbReference type="Proteomes" id="UP000029224"/>
    </source>
</evidence>
<keyword evidence="1" id="KW-0472">Membrane</keyword>
<dbReference type="AlphaFoldDB" id="A0A090T2P5"/>
<proteinExistence type="predicted"/>
<evidence type="ECO:0000256" key="1">
    <source>
        <dbReference type="SAM" id="Phobius"/>
    </source>
</evidence>
<gene>
    <name evidence="3" type="ORF">JCM19240_1149</name>
</gene>
<dbReference type="Gene3D" id="3.40.50.410">
    <property type="entry name" value="von Willebrand factor, type A domain"/>
    <property type="match status" value="1"/>
</dbReference>
<dbReference type="Pfam" id="PF13400">
    <property type="entry name" value="Tad"/>
    <property type="match status" value="1"/>
</dbReference>
<reference evidence="3 4" key="1">
    <citation type="submission" date="2014-09" db="EMBL/GenBank/DDBJ databases">
        <title>Vibrio maritimus JCM 19240. (C210) whole genome shotgun sequence.</title>
        <authorList>
            <person name="Sawabe T."/>
            <person name="Meirelles P."/>
            <person name="Nakanishi M."/>
            <person name="Sayaka M."/>
            <person name="Hattori M."/>
            <person name="Ohkuma M."/>
        </authorList>
    </citation>
    <scope>NUCLEOTIDE SEQUENCE [LARGE SCALE GENOMIC DNA]</scope>
    <source>
        <strain evidence="3 4">JCM 19240</strain>
    </source>
</reference>
<protein>
    <submittedName>
        <fullName evidence="3">Protein TadG</fullName>
    </submittedName>
</protein>
<name>A0A090T2P5_9VIBR</name>
<dbReference type="InterPro" id="IPR036465">
    <property type="entry name" value="vWFA_dom_sf"/>
</dbReference>
<comment type="caution">
    <text evidence="3">The sequence shown here is derived from an EMBL/GenBank/DDBJ whole genome shotgun (WGS) entry which is preliminary data.</text>
</comment>
<feature type="transmembrane region" description="Helical" evidence="1">
    <location>
        <begin position="21"/>
        <end position="41"/>
    </location>
</feature>
<reference evidence="3 4" key="2">
    <citation type="submission" date="2014-09" db="EMBL/GenBank/DDBJ databases">
        <authorList>
            <consortium name="NBRP consortium"/>
            <person name="Sawabe T."/>
            <person name="Meirelles P."/>
            <person name="Nakanishi M."/>
            <person name="Sayaka M."/>
            <person name="Hattori M."/>
            <person name="Ohkuma M."/>
        </authorList>
    </citation>
    <scope>NUCLEOTIDE SEQUENCE [LARGE SCALE GENOMIC DNA]</scope>
    <source>
        <strain evidence="3 4">JCM 19240</strain>
    </source>
</reference>
<organism evidence="3 4">
    <name type="scientific">Vibrio maritimus</name>
    <dbReference type="NCBI Taxonomy" id="990268"/>
    <lineage>
        <taxon>Bacteria</taxon>
        <taxon>Pseudomonadati</taxon>
        <taxon>Pseudomonadota</taxon>
        <taxon>Gammaproteobacteria</taxon>
        <taxon>Vibrionales</taxon>
        <taxon>Vibrionaceae</taxon>
        <taxon>Vibrio</taxon>
    </lineage>
</organism>
<feature type="domain" description="Putative Flp pilus-assembly TadG-like N-terminal" evidence="2">
    <location>
        <begin position="20"/>
        <end position="63"/>
    </location>
</feature>
<keyword evidence="1" id="KW-0812">Transmembrane</keyword>
<keyword evidence="4" id="KW-1185">Reference proteome</keyword>
<accession>A0A090T2P5</accession>
<sequence length="449" mass="51166">MTVKQRKMAQSQPSLNRQTGAAAIWMGLTLVPIMGFTFWAVEGTRYVQETSRLRDAAEAAAIAVTIEDVESDSQALAKRYVENYVRDIKSSSVTTTKFVQEQDLDNNQDEYTQYTVNATTTHDSWFASSFIPSFNDTQDLAGYSLARKYPAYLGDNNIDIVFVSDFSGSMSSEWGSGGNKSRKIDDLKTAIDSISKRILCKEEDSELSKEFEVEECNEQQTEQANKVNNSIAFVPYNIRTRESDSDGYVYAVSQLRYKNNVDTWRTDTTYEQVDWNKWRSYYDYSIQYCSSQRYYCPNGSSEEQQEAKRIIGALGLGWSQYTYHTENYSYVNFNKTINQMMTNHFPKVKTHYRVDGNRLYAGYGSWQGDQFKSISLTNNIQKLSPISEMWAGGSTAVFQGIIRGAQVLADGDPNSDDEEEQEAYNKKVKMLLILSDGQESLITVFSINW</sequence>
<dbReference type="InterPro" id="IPR028087">
    <property type="entry name" value="Tad_N"/>
</dbReference>
<dbReference type="Proteomes" id="UP000029224">
    <property type="component" value="Unassembled WGS sequence"/>
</dbReference>
<evidence type="ECO:0000259" key="2">
    <source>
        <dbReference type="Pfam" id="PF13400"/>
    </source>
</evidence>
<keyword evidence="1" id="KW-1133">Transmembrane helix</keyword>
<evidence type="ECO:0000313" key="3">
    <source>
        <dbReference type="EMBL" id="GAL34241.1"/>
    </source>
</evidence>